<keyword evidence="1" id="KW-0812">Transmembrane</keyword>
<dbReference type="EMBL" id="PZJJ01000027">
    <property type="protein sequence ID" value="PTL37971.1"/>
    <property type="molecule type" value="Genomic_DNA"/>
</dbReference>
<dbReference type="OrthoDB" id="2970391at2"/>
<evidence type="ECO:0000313" key="2">
    <source>
        <dbReference type="EMBL" id="PTL37971.1"/>
    </source>
</evidence>
<evidence type="ECO:0000256" key="1">
    <source>
        <dbReference type="SAM" id="Phobius"/>
    </source>
</evidence>
<accession>A0A2T4U3J0</accession>
<sequence>MDQLKEITKSKWKDPGIIMTGILVFISAIVWIWWPADTYWMGISLVAWLMFLCFFIWLLLTLIHVIWVEKIEKDNGKGA</sequence>
<dbReference type="AlphaFoldDB" id="A0A2T4U3J0"/>
<proteinExistence type="predicted"/>
<feature type="transmembrane region" description="Helical" evidence="1">
    <location>
        <begin position="40"/>
        <end position="67"/>
    </location>
</feature>
<evidence type="ECO:0000313" key="3">
    <source>
        <dbReference type="Proteomes" id="UP000240509"/>
    </source>
</evidence>
<reference evidence="2 3" key="1">
    <citation type="submission" date="2018-03" db="EMBL/GenBank/DDBJ databases">
        <title>Alkalicoccus saliphilus sp. nov., isolated from a mineral pool.</title>
        <authorList>
            <person name="Zhao B."/>
        </authorList>
    </citation>
    <scope>NUCLEOTIDE SEQUENCE [LARGE SCALE GENOMIC DNA]</scope>
    <source>
        <strain evidence="2 3">6AG</strain>
    </source>
</reference>
<keyword evidence="1" id="KW-1133">Transmembrane helix</keyword>
<dbReference type="Proteomes" id="UP000240509">
    <property type="component" value="Unassembled WGS sequence"/>
</dbReference>
<feature type="transmembrane region" description="Helical" evidence="1">
    <location>
        <begin position="16"/>
        <end position="34"/>
    </location>
</feature>
<comment type="caution">
    <text evidence="2">The sequence shown here is derived from an EMBL/GenBank/DDBJ whole genome shotgun (WGS) entry which is preliminary data.</text>
</comment>
<keyword evidence="3" id="KW-1185">Reference proteome</keyword>
<name>A0A2T4U3J0_9BACI</name>
<organism evidence="2 3">
    <name type="scientific">Alkalicoccus saliphilus</name>
    <dbReference type="NCBI Taxonomy" id="200989"/>
    <lineage>
        <taxon>Bacteria</taxon>
        <taxon>Bacillati</taxon>
        <taxon>Bacillota</taxon>
        <taxon>Bacilli</taxon>
        <taxon>Bacillales</taxon>
        <taxon>Bacillaceae</taxon>
        <taxon>Alkalicoccus</taxon>
    </lineage>
</organism>
<keyword evidence="1" id="KW-0472">Membrane</keyword>
<protein>
    <submittedName>
        <fullName evidence="2">Uncharacterized protein</fullName>
    </submittedName>
</protein>
<gene>
    <name evidence="2" type="ORF">C6Y45_13645</name>
</gene>